<dbReference type="SUPFAM" id="SSF53187">
    <property type="entry name" value="Zn-dependent exopeptidases"/>
    <property type="match status" value="1"/>
</dbReference>
<comment type="caution">
    <text evidence="2">The sequence shown here is derived from an EMBL/GenBank/DDBJ whole genome shotgun (WGS) entry which is preliminary data.</text>
</comment>
<gene>
    <name evidence="2" type="ORF">P4447_06215</name>
</gene>
<sequence>MKKNKPFSLFIRINGAVLSVIVIFILIAGMTTILSLKMSSESVGEVLETSDLNKLYLYFFGSENKYYIQNRKDIKDIPLTKVGFQIATNIKISDIRTFFERELPGFAEFNTKIEIAGQGTDLTTLPIESAPPMDVLLKEREIAQNQLNENNSNENNSTPPPSQTTNGKKVVFIYHTHSWESYLPLLKNVTNPNEAVSSNNRVNVVGVGDYLVKDLAAKGIGSDNSTINATQELHKRGWDANSAYQYSRSVVKEALADNSDLKFMVDIHRDSSRKNITSTTLNNKRYARLVFVVGQANPNYKQNLELAKKLHDALEKKYPGLSRGVVSKDRSEGNGVYNQDLSPRAILLEVGGVDNNIQELHNAIDAFADVFSEYYWQMKNAKAF</sequence>
<dbReference type="InterPro" id="IPR010897">
    <property type="entry name" value="Spore_II_P"/>
</dbReference>
<evidence type="ECO:0000313" key="2">
    <source>
        <dbReference type="EMBL" id="MED3562054.1"/>
    </source>
</evidence>
<dbReference type="NCBIfam" id="TIGR02867">
    <property type="entry name" value="spore_II_P"/>
    <property type="match status" value="1"/>
</dbReference>
<dbReference type="Proteomes" id="UP001330749">
    <property type="component" value="Unassembled WGS sequence"/>
</dbReference>
<evidence type="ECO:0000313" key="3">
    <source>
        <dbReference type="Proteomes" id="UP001330749"/>
    </source>
</evidence>
<organism evidence="2 3">
    <name type="scientific">Bacillus xiapuensis</name>
    <dbReference type="NCBI Taxonomy" id="2014075"/>
    <lineage>
        <taxon>Bacteria</taxon>
        <taxon>Bacillati</taxon>
        <taxon>Bacillota</taxon>
        <taxon>Bacilli</taxon>
        <taxon>Bacillales</taxon>
        <taxon>Bacillaceae</taxon>
        <taxon>Bacillus</taxon>
    </lineage>
</organism>
<dbReference type="RefSeq" id="WP_327966962.1">
    <property type="nucleotide sequence ID" value="NZ_JARMQG010000069.1"/>
</dbReference>
<dbReference type="EMBL" id="JARMQG010000069">
    <property type="protein sequence ID" value="MED3562054.1"/>
    <property type="molecule type" value="Genomic_DNA"/>
</dbReference>
<feature type="transmembrane region" description="Helical" evidence="1">
    <location>
        <begin position="12"/>
        <end position="36"/>
    </location>
</feature>
<keyword evidence="1" id="KW-0472">Membrane</keyword>
<keyword evidence="3" id="KW-1185">Reference proteome</keyword>
<protein>
    <submittedName>
        <fullName evidence="2">Stage II sporulation protein P</fullName>
    </submittedName>
</protein>
<proteinExistence type="predicted"/>
<dbReference type="Pfam" id="PF07454">
    <property type="entry name" value="SpoIIP"/>
    <property type="match status" value="1"/>
</dbReference>
<name>A0ABU6N7Q9_9BACI</name>
<reference evidence="2 3" key="1">
    <citation type="submission" date="2023-03" db="EMBL/GenBank/DDBJ databases">
        <title>Bacillus Genome Sequencing.</title>
        <authorList>
            <person name="Dunlap C."/>
        </authorList>
    </citation>
    <scope>NUCLEOTIDE SEQUENCE [LARGE SCALE GENOMIC DNA]</scope>
    <source>
        <strain evidence="2 3">B-14544</strain>
    </source>
</reference>
<keyword evidence="1" id="KW-1133">Transmembrane helix</keyword>
<keyword evidence="1" id="KW-0812">Transmembrane</keyword>
<accession>A0ABU6N7Q9</accession>
<evidence type="ECO:0000256" key="1">
    <source>
        <dbReference type="SAM" id="Phobius"/>
    </source>
</evidence>